<accession>G2KP94</accession>
<dbReference type="CDD" id="cd06142">
    <property type="entry name" value="RNaseD_exo"/>
    <property type="match status" value="1"/>
</dbReference>
<dbReference type="HOGENOM" id="CLU_086957_0_0_5"/>
<dbReference type="EMBL" id="CP002382">
    <property type="protein sequence ID" value="AEP08995.1"/>
    <property type="molecule type" value="Genomic_DNA"/>
</dbReference>
<dbReference type="eggNOG" id="COG0349">
    <property type="taxonomic scope" value="Bacteria"/>
</dbReference>
<dbReference type="InterPro" id="IPR036397">
    <property type="entry name" value="RNaseH_sf"/>
</dbReference>
<dbReference type="InterPro" id="IPR002562">
    <property type="entry name" value="3'-5'_exonuclease_dom"/>
</dbReference>
<sequence>MADYTIHRGDLAAGITFGDVVSIDCEMMGLNLNRDRLCVVQMYDLHSDHVHIIQFPDAVYNAPNVRAVLSDPDRLFLGHMIRLDLGWILKYLGVAITNVYCTRTASRLGQTFGASHDFKDLVSNLLGEKIDKSETSSYWGADTLTPDQIRYVINDVIFLHRLKHVLDVLLEREGRMPLMRAAMQTLPARVQMDVAGWWGDDILSFPF</sequence>
<dbReference type="Proteomes" id="UP000009286">
    <property type="component" value="Chromosome"/>
</dbReference>
<dbReference type="GO" id="GO:0008408">
    <property type="term" value="F:3'-5' exonuclease activity"/>
    <property type="evidence" value="ECO:0007669"/>
    <property type="project" value="InterPro"/>
</dbReference>
<dbReference type="AlphaFoldDB" id="G2KP94"/>
<dbReference type="InterPro" id="IPR012337">
    <property type="entry name" value="RNaseH-like_sf"/>
</dbReference>
<keyword evidence="3" id="KW-1185">Reference proteome</keyword>
<dbReference type="PANTHER" id="PTHR47649">
    <property type="entry name" value="RIBONUCLEASE D"/>
    <property type="match status" value="1"/>
</dbReference>
<dbReference type="PANTHER" id="PTHR47649:SF1">
    <property type="entry name" value="RIBONUCLEASE D"/>
    <property type="match status" value="1"/>
</dbReference>
<dbReference type="KEGG" id="mai:MICA_661"/>
<evidence type="ECO:0000259" key="1">
    <source>
        <dbReference type="SMART" id="SM00474"/>
    </source>
</evidence>
<dbReference type="STRING" id="856793.MICA_661"/>
<name>G2KP94_MICAA</name>
<keyword evidence="2" id="KW-0378">Hydrolase</keyword>
<proteinExistence type="predicted"/>
<dbReference type="SUPFAM" id="SSF53098">
    <property type="entry name" value="Ribonuclease H-like"/>
    <property type="match status" value="1"/>
</dbReference>
<dbReference type="InterPro" id="IPR051086">
    <property type="entry name" value="RNase_D-like"/>
</dbReference>
<evidence type="ECO:0000313" key="3">
    <source>
        <dbReference type="Proteomes" id="UP000009286"/>
    </source>
</evidence>
<dbReference type="SMART" id="SM00474">
    <property type="entry name" value="35EXOc"/>
    <property type="match status" value="1"/>
</dbReference>
<dbReference type="OrthoDB" id="4224322at2"/>
<dbReference type="Pfam" id="PF01612">
    <property type="entry name" value="DNA_pol_A_exo1"/>
    <property type="match status" value="1"/>
</dbReference>
<keyword evidence="2" id="KW-0269">Exonuclease</keyword>
<evidence type="ECO:0000313" key="2">
    <source>
        <dbReference type="EMBL" id="AEP08995.1"/>
    </source>
</evidence>
<dbReference type="GO" id="GO:0006139">
    <property type="term" value="P:nucleobase-containing compound metabolic process"/>
    <property type="evidence" value="ECO:0007669"/>
    <property type="project" value="InterPro"/>
</dbReference>
<feature type="domain" description="3'-5' exonuclease" evidence="1">
    <location>
        <begin position="3"/>
        <end position="171"/>
    </location>
</feature>
<dbReference type="RefSeq" id="WP_014102218.1">
    <property type="nucleotide sequence ID" value="NC_016026.1"/>
</dbReference>
<gene>
    <name evidence="2" type="ordered locus">MICA_661</name>
</gene>
<dbReference type="Gene3D" id="3.30.420.10">
    <property type="entry name" value="Ribonuclease H-like superfamily/Ribonuclease H"/>
    <property type="match status" value="1"/>
</dbReference>
<dbReference type="GO" id="GO:0003676">
    <property type="term" value="F:nucleic acid binding"/>
    <property type="evidence" value="ECO:0007669"/>
    <property type="project" value="InterPro"/>
</dbReference>
<organism evidence="2 3">
    <name type="scientific">Micavibrio aeruginosavorus (strain ARL-13)</name>
    <dbReference type="NCBI Taxonomy" id="856793"/>
    <lineage>
        <taxon>Bacteria</taxon>
        <taxon>Pseudomonadati</taxon>
        <taxon>Bdellovibrionota</taxon>
        <taxon>Bdellovibrionia</taxon>
        <taxon>Bdellovibrionales</taxon>
        <taxon>Pseudobdellovibrionaceae</taxon>
        <taxon>Micavibrio</taxon>
    </lineage>
</organism>
<protein>
    <submittedName>
        <fullName evidence="2">3'-5' exonuclease family protein</fullName>
    </submittedName>
</protein>
<reference evidence="2 3" key="1">
    <citation type="journal article" date="2011" name="BMC Genomics">
        <title>Genomic insights into an obligate epibiotic bacterial predator: Micavibrio aeruginosavorus ARL-13.</title>
        <authorList>
            <person name="Wang Z."/>
            <person name="Kadouri D."/>
            <person name="Wu M."/>
        </authorList>
    </citation>
    <scope>NUCLEOTIDE SEQUENCE [LARGE SCALE GENOMIC DNA]</scope>
    <source>
        <strain evidence="2 3">ARL-13</strain>
    </source>
</reference>
<keyword evidence="2" id="KW-0540">Nuclease</keyword>